<evidence type="ECO:0000313" key="1">
    <source>
        <dbReference type="EMBL" id="CUQ76859.1"/>
    </source>
</evidence>
<name>A0A174YW11_9FIRM</name>
<gene>
    <name evidence="1" type="ORF">ERS852490_01286</name>
</gene>
<dbReference type="Proteomes" id="UP000095621">
    <property type="component" value="Unassembled WGS sequence"/>
</dbReference>
<reference evidence="1 2" key="1">
    <citation type="submission" date="2015-09" db="EMBL/GenBank/DDBJ databases">
        <authorList>
            <consortium name="Pathogen Informatics"/>
        </authorList>
    </citation>
    <scope>NUCLEOTIDE SEQUENCE [LARGE SCALE GENOMIC DNA]</scope>
    <source>
        <strain evidence="1 2">2789STDY5834875</strain>
    </source>
</reference>
<sequence length="49" mass="5644">MAGNREYKSDVFSMLMQDKRRALELYNAINNTEYDNPDDVEMVTLDGGI</sequence>
<evidence type="ECO:0000313" key="2">
    <source>
        <dbReference type="Proteomes" id="UP000095621"/>
    </source>
</evidence>
<dbReference type="RefSeq" id="WP_156327284.1">
    <property type="nucleotide sequence ID" value="NZ_CZBU01000003.1"/>
</dbReference>
<organism evidence="1 2">
    <name type="scientific">Lachnospira eligens</name>
    <dbReference type="NCBI Taxonomy" id="39485"/>
    <lineage>
        <taxon>Bacteria</taxon>
        <taxon>Bacillati</taxon>
        <taxon>Bacillota</taxon>
        <taxon>Clostridia</taxon>
        <taxon>Lachnospirales</taxon>
        <taxon>Lachnospiraceae</taxon>
        <taxon>Lachnospira</taxon>
    </lineage>
</organism>
<dbReference type="AlphaFoldDB" id="A0A174YW11"/>
<dbReference type="EMBL" id="CZBU01000003">
    <property type="protein sequence ID" value="CUQ76859.1"/>
    <property type="molecule type" value="Genomic_DNA"/>
</dbReference>
<protein>
    <submittedName>
        <fullName evidence="1">Uncharacterized protein</fullName>
    </submittedName>
</protein>
<proteinExistence type="predicted"/>
<accession>A0A174YW11</accession>
<dbReference type="OrthoDB" id="9798384at2"/>